<dbReference type="EMBL" id="JAHPJJ010000030">
    <property type="protein sequence ID" value="MBU9696131.1"/>
    <property type="molecule type" value="Genomic_DNA"/>
</dbReference>
<sequence length="175" mass="20079">MKALTINGTTYEPKLNYAFYRQTRDDEELKSNNQDGFSSLVAGLIDENVDMVVKAYYHSLAYLRRSQPAESTIEENLESLIFNSDDETNKAFDDIINSLKTNGFLARKLSEYVKNNEKNADIVQDQLEKMKDEEKRQQMQVGLEQIQEETNKLKKFLTPTDSSPKQDGLDSPLPN</sequence>
<organism evidence="3 4">
    <name type="scientific">Limosilactobacillus portuensis</name>
    <dbReference type="NCBI Taxonomy" id="2742601"/>
    <lineage>
        <taxon>Bacteria</taxon>
        <taxon>Bacillati</taxon>
        <taxon>Bacillota</taxon>
        <taxon>Bacilli</taxon>
        <taxon>Lactobacillales</taxon>
        <taxon>Lactobacillaceae</taxon>
        <taxon>Limosilactobacillus</taxon>
    </lineage>
</organism>
<keyword evidence="1" id="KW-0175">Coiled coil</keyword>
<dbReference type="RefSeq" id="WP_216972485.1">
    <property type="nucleotide sequence ID" value="NZ_JAHPJJ010000030.1"/>
</dbReference>
<comment type="caution">
    <text evidence="3">The sequence shown here is derived from an EMBL/GenBank/DDBJ whole genome shotgun (WGS) entry which is preliminary data.</text>
</comment>
<evidence type="ECO:0000256" key="1">
    <source>
        <dbReference type="SAM" id="Coils"/>
    </source>
</evidence>
<gene>
    <name evidence="3" type="ORF">KSL82_09600</name>
</gene>
<evidence type="ECO:0000313" key="4">
    <source>
        <dbReference type="Proteomes" id="UP001196248"/>
    </source>
</evidence>
<feature type="coiled-coil region" evidence="1">
    <location>
        <begin position="113"/>
        <end position="149"/>
    </location>
</feature>
<protein>
    <submittedName>
        <fullName evidence="3">Tail assembly chaperone</fullName>
    </submittedName>
</protein>
<evidence type="ECO:0000313" key="3">
    <source>
        <dbReference type="EMBL" id="MBU9696131.1"/>
    </source>
</evidence>
<evidence type="ECO:0000256" key="2">
    <source>
        <dbReference type="SAM" id="MobiDB-lite"/>
    </source>
</evidence>
<reference evidence="3 4" key="1">
    <citation type="submission" date="2021-06" db="EMBL/GenBank/DDBJ databases">
        <title>Limosilactobacillus angelus sp. nov., isolated from the human vagina.</title>
        <authorList>
            <person name="Chen Y.-S."/>
        </authorList>
    </citation>
    <scope>NUCLEOTIDE SEQUENCE [LARGE SCALE GENOMIC DNA]</scope>
    <source>
        <strain evidence="3 4">P5L02</strain>
    </source>
</reference>
<proteinExistence type="predicted"/>
<name>A0ABS6IX82_9LACO</name>
<keyword evidence="4" id="KW-1185">Reference proteome</keyword>
<feature type="region of interest" description="Disordered" evidence="2">
    <location>
        <begin position="150"/>
        <end position="175"/>
    </location>
</feature>
<dbReference type="Proteomes" id="UP001196248">
    <property type="component" value="Unassembled WGS sequence"/>
</dbReference>
<dbReference type="Pfam" id="PF12363">
    <property type="entry name" value="Phage_TAC_12"/>
    <property type="match status" value="1"/>
</dbReference>
<accession>A0ABS6IX82</accession>
<dbReference type="InterPro" id="IPR024410">
    <property type="entry name" value="Phage_TAC_12"/>
</dbReference>